<proteinExistence type="predicted"/>
<keyword evidence="4" id="KW-0677">Repeat</keyword>
<evidence type="ECO:0000256" key="3">
    <source>
        <dbReference type="ARBA" id="ARBA00022574"/>
    </source>
</evidence>
<keyword evidence="3" id="KW-0853">WD repeat</keyword>
<dbReference type="EMBL" id="VDCV01000016">
    <property type="protein sequence ID" value="KAB5521714.1"/>
    <property type="molecule type" value="Genomic_DNA"/>
</dbReference>
<comment type="caution">
    <text evidence="6">The sequence shown here is derived from an EMBL/GenBank/DDBJ whole genome shotgun (WGS) entry which is preliminary data.</text>
</comment>
<dbReference type="FunFam" id="1.20.1050.10:FF:000018">
    <property type="entry name" value="Glutathione S-transferase U20"/>
    <property type="match status" value="1"/>
</dbReference>
<dbReference type="GO" id="GO:0031087">
    <property type="term" value="P:deadenylation-independent decapping of nuclear-transcribed mRNA"/>
    <property type="evidence" value="ECO:0007669"/>
    <property type="project" value="InterPro"/>
</dbReference>
<protein>
    <recommendedName>
        <fullName evidence="5">GST C-terminal domain-containing protein</fullName>
    </recommendedName>
</protein>
<dbReference type="Gene3D" id="1.20.1050.10">
    <property type="match status" value="1"/>
</dbReference>
<dbReference type="Proteomes" id="UP000326939">
    <property type="component" value="Chromosome 16"/>
</dbReference>
<reference evidence="7" key="1">
    <citation type="journal article" date="2019" name="Gigascience">
        <title>De novo genome assembly of the endangered Acer yangbiense, a plant species with extremely small populations endemic to Yunnan Province, China.</title>
        <authorList>
            <person name="Yang J."/>
            <person name="Wariss H.M."/>
            <person name="Tao L."/>
            <person name="Zhang R."/>
            <person name="Yun Q."/>
            <person name="Hollingsworth P."/>
            <person name="Dao Z."/>
            <person name="Luo G."/>
            <person name="Guo H."/>
            <person name="Ma Y."/>
            <person name="Sun W."/>
        </authorList>
    </citation>
    <scope>NUCLEOTIDE SEQUENCE [LARGE SCALE GENOMIC DNA]</scope>
    <source>
        <strain evidence="7">cv. br00</strain>
    </source>
</reference>
<evidence type="ECO:0000313" key="6">
    <source>
        <dbReference type="EMBL" id="KAB5521714.1"/>
    </source>
</evidence>
<evidence type="ECO:0000313" key="7">
    <source>
        <dbReference type="Proteomes" id="UP000326939"/>
    </source>
</evidence>
<evidence type="ECO:0000256" key="1">
    <source>
        <dbReference type="ARBA" id="ARBA00004496"/>
    </source>
</evidence>
<dbReference type="SFLD" id="SFLDS00019">
    <property type="entry name" value="Glutathione_Transferase_(cytos"/>
    <property type="match status" value="1"/>
</dbReference>
<keyword evidence="7" id="KW-1185">Reference proteome</keyword>
<evidence type="ECO:0000256" key="4">
    <source>
        <dbReference type="ARBA" id="ARBA00022737"/>
    </source>
</evidence>
<dbReference type="InterPro" id="IPR045074">
    <property type="entry name" value="GST_C_Tau"/>
</dbReference>
<dbReference type="InterPro" id="IPR045152">
    <property type="entry name" value="EDC4-like"/>
</dbReference>
<organism evidence="6 7">
    <name type="scientific">Salix brachista</name>
    <dbReference type="NCBI Taxonomy" id="2182728"/>
    <lineage>
        <taxon>Eukaryota</taxon>
        <taxon>Viridiplantae</taxon>
        <taxon>Streptophyta</taxon>
        <taxon>Embryophyta</taxon>
        <taxon>Tracheophyta</taxon>
        <taxon>Spermatophyta</taxon>
        <taxon>Magnoliopsida</taxon>
        <taxon>eudicotyledons</taxon>
        <taxon>Gunneridae</taxon>
        <taxon>Pentapetalae</taxon>
        <taxon>rosids</taxon>
        <taxon>fabids</taxon>
        <taxon>Malpighiales</taxon>
        <taxon>Salicaceae</taxon>
        <taxon>Saliceae</taxon>
        <taxon>Salix</taxon>
    </lineage>
</organism>
<evidence type="ECO:0000256" key="2">
    <source>
        <dbReference type="ARBA" id="ARBA00022490"/>
    </source>
</evidence>
<keyword evidence="2" id="KW-0963">Cytoplasm</keyword>
<evidence type="ECO:0000259" key="5">
    <source>
        <dbReference type="PROSITE" id="PS50405"/>
    </source>
</evidence>
<name>A0A5N5JUA4_9ROSI</name>
<dbReference type="Gene3D" id="3.40.30.10">
    <property type="entry name" value="Glutaredoxin"/>
    <property type="match status" value="1"/>
</dbReference>
<dbReference type="AlphaFoldDB" id="A0A5N5JUA4"/>
<dbReference type="GO" id="GO:0000932">
    <property type="term" value="C:P-body"/>
    <property type="evidence" value="ECO:0007669"/>
    <property type="project" value="TreeGrafter"/>
</dbReference>
<comment type="subcellular location">
    <subcellularLocation>
        <location evidence="1">Cytoplasm</location>
    </subcellularLocation>
</comment>
<dbReference type="CDD" id="cd03185">
    <property type="entry name" value="GST_C_Tau"/>
    <property type="match status" value="1"/>
</dbReference>
<dbReference type="PROSITE" id="PS50405">
    <property type="entry name" value="GST_CTER"/>
    <property type="match status" value="1"/>
</dbReference>
<dbReference type="InterPro" id="IPR010987">
    <property type="entry name" value="Glutathione-S-Trfase_C-like"/>
</dbReference>
<dbReference type="SUPFAM" id="SSF47616">
    <property type="entry name" value="GST C-terminal domain-like"/>
    <property type="match status" value="1"/>
</dbReference>
<dbReference type="GO" id="GO:0004364">
    <property type="term" value="F:glutathione transferase activity"/>
    <property type="evidence" value="ECO:0007669"/>
    <property type="project" value="InterPro"/>
</dbReference>
<dbReference type="PANTHER" id="PTHR15598">
    <property type="entry name" value="ENHANCER OF MRNA-DECAPPING PROTEIN 4"/>
    <property type="match status" value="1"/>
</dbReference>
<feature type="domain" description="GST C-terminal" evidence="5">
    <location>
        <begin position="167"/>
        <end position="292"/>
    </location>
</feature>
<dbReference type="InterPro" id="IPR036282">
    <property type="entry name" value="Glutathione-S-Trfase_C_sf"/>
</dbReference>
<dbReference type="GO" id="GO:0006749">
    <property type="term" value="P:glutathione metabolic process"/>
    <property type="evidence" value="ECO:0007669"/>
    <property type="project" value="InterPro"/>
</dbReference>
<dbReference type="PANTHER" id="PTHR15598:SF5">
    <property type="entry name" value="ENHANCER OF MRNA-DECAPPING PROTEIN 4"/>
    <property type="match status" value="1"/>
</dbReference>
<sequence>MKIWASTSEEGWLLPKGSDSLDCIQTLELKSSAEPGAEEASFNQVVVLSQMGLILPANAKKNAIYVVHLDYGPNPASTRLDYISEFTVTMPILSLTGTSDVVHGQSVAQVYCVQTQAIQQYTLELCQCLQAWFTRRSQFSFTICESLIAVQYIDEVWNNKSPLLPSDPYQRAQSRFWADFVDNKVYFPGRKTWTKKGQKLEAGKNGLIESLKLLEGELGDKPYFEGDKLGYVDVALIPFYSWFHGYETFGNFSIEAECPKLIAWCKRCMQNESVSKSLPDPQASLFGFCFSA</sequence>
<gene>
    <name evidence="6" type="ORF">DKX38_026033</name>
</gene>
<dbReference type="Pfam" id="PF13410">
    <property type="entry name" value="GST_C_2"/>
    <property type="match status" value="1"/>
</dbReference>
<dbReference type="InterPro" id="IPR040079">
    <property type="entry name" value="Glutathione_S-Trfase"/>
</dbReference>
<accession>A0A5N5JUA4</accession>